<evidence type="ECO:0000256" key="5">
    <source>
        <dbReference type="ARBA" id="ARBA00022960"/>
    </source>
</evidence>
<dbReference type="EMBL" id="CP016893">
    <property type="protein sequence ID" value="AST56382.1"/>
    <property type="molecule type" value="Genomic_DNA"/>
</dbReference>
<keyword evidence="4" id="KW-0812">Transmembrane</keyword>
<dbReference type="AlphaFoldDB" id="A0A223HVC3"/>
<organism evidence="8 9">
    <name type="scientific">Thermoanaerobacterium thermosaccharolyticum</name>
    <name type="common">Clostridium thermosaccharolyticum</name>
    <dbReference type="NCBI Taxonomy" id="1517"/>
    <lineage>
        <taxon>Bacteria</taxon>
        <taxon>Bacillati</taxon>
        <taxon>Bacillota</taxon>
        <taxon>Clostridia</taxon>
        <taxon>Thermoanaerobacterales</taxon>
        <taxon>Thermoanaerobacteraceae</taxon>
        <taxon>Thermoanaerobacterium</taxon>
    </lineage>
</organism>
<evidence type="ECO:0000256" key="1">
    <source>
        <dbReference type="ARBA" id="ARBA00004651"/>
    </source>
</evidence>
<keyword evidence="6" id="KW-1133">Transmembrane helix</keyword>
<evidence type="ECO:0000256" key="3">
    <source>
        <dbReference type="ARBA" id="ARBA00022475"/>
    </source>
</evidence>
<evidence type="ECO:0000256" key="7">
    <source>
        <dbReference type="ARBA" id="ARBA00023136"/>
    </source>
</evidence>
<evidence type="ECO:0000256" key="2">
    <source>
        <dbReference type="ARBA" id="ARBA00007776"/>
    </source>
</evidence>
<dbReference type="InterPro" id="IPR007227">
    <property type="entry name" value="Cell_shape_determining_MreD"/>
</dbReference>
<gene>
    <name evidence="8" type="ORF">Thert_00131</name>
</gene>
<dbReference type="Pfam" id="PF04093">
    <property type="entry name" value="MreD"/>
    <property type="match status" value="1"/>
</dbReference>
<comment type="subcellular location">
    <subcellularLocation>
        <location evidence="1">Cell membrane</location>
        <topology evidence="1">Multi-pass membrane protein</topology>
    </subcellularLocation>
</comment>
<name>A0A223HVC3_THETR</name>
<evidence type="ECO:0000313" key="8">
    <source>
        <dbReference type="EMBL" id="AST56382.1"/>
    </source>
</evidence>
<keyword evidence="7" id="KW-0472">Membrane</keyword>
<dbReference type="GO" id="GO:0008360">
    <property type="term" value="P:regulation of cell shape"/>
    <property type="evidence" value="ECO:0007669"/>
    <property type="project" value="UniProtKB-KW"/>
</dbReference>
<dbReference type="OMA" id="MVLMKYQ"/>
<dbReference type="GeneID" id="93863972"/>
<evidence type="ECO:0000313" key="9">
    <source>
        <dbReference type="Proteomes" id="UP000214975"/>
    </source>
</evidence>
<evidence type="ECO:0000256" key="6">
    <source>
        <dbReference type="ARBA" id="ARBA00022989"/>
    </source>
</evidence>
<keyword evidence="3" id="KW-1003">Cell membrane</keyword>
<evidence type="ECO:0000256" key="4">
    <source>
        <dbReference type="ARBA" id="ARBA00022692"/>
    </source>
</evidence>
<protein>
    <submittedName>
        <fullName evidence="8">Rod shape-determining protein</fullName>
    </submittedName>
</protein>
<proteinExistence type="inferred from homology"/>
<dbReference type="RefSeq" id="WP_013297614.1">
    <property type="nucleotide sequence ID" value="NZ_CP016893.1"/>
</dbReference>
<sequence length="167" mass="19098">MRSIYKYLLIIFVIILQATLFRYIAILGVKPDALLILIIAFSLLNGPNEGILLSLFGGILVDVLFNNAIGFVTISLLSVAYLTGLLSKNVFKESTFVAFVFVFLGTILYNLIMVFSMLLMKYDINPPYLFNVIIVQSVYNSFITIFAYRYIVMFNSYINTKKFFFKI</sequence>
<reference evidence="8 9" key="1">
    <citation type="submission" date="2016-08" db="EMBL/GenBank/DDBJ databases">
        <title>A novel genetic cassette of butanologenic Thermoanaerobacterium thermosaccharolyticum that directly convert cellulose to butanol.</title>
        <authorList>
            <person name="Li T."/>
            <person name="He J."/>
        </authorList>
    </citation>
    <scope>NUCLEOTIDE SEQUENCE [LARGE SCALE GENOMIC DNA]</scope>
    <source>
        <strain evidence="8 9">TG57</strain>
    </source>
</reference>
<dbReference type="GO" id="GO:0005886">
    <property type="term" value="C:plasma membrane"/>
    <property type="evidence" value="ECO:0007669"/>
    <property type="project" value="UniProtKB-SubCell"/>
</dbReference>
<dbReference type="PIRSF" id="PIRSF037497">
    <property type="entry name" value="MreD_Clostridium/Treponema_prd"/>
    <property type="match status" value="1"/>
</dbReference>
<dbReference type="NCBIfam" id="TIGR03426">
    <property type="entry name" value="shape_MreD"/>
    <property type="match status" value="1"/>
</dbReference>
<keyword evidence="5" id="KW-0133">Cell shape</keyword>
<dbReference type="InterPro" id="IPR017225">
    <property type="entry name" value="Cell_shape_determin_MreD_prd"/>
</dbReference>
<accession>A0A223HVC3</accession>
<dbReference type="Proteomes" id="UP000214975">
    <property type="component" value="Chromosome"/>
</dbReference>
<comment type="similarity">
    <text evidence="2">Belongs to the MreD family.</text>
</comment>